<feature type="transmembrane region" description="Helical" evidence="2">
    <location>
        <begin position="224"/>
        <end position="246"/>
    </location>
</feature>
<keyword evidence="4" id="KW-1185">Reference proteome</keyword>
<organism evidence="3 4">
    <name type="scientific">Colletotrichum plurivorum</name>
    <dbReference type="NCBI Taxonomy" id="2175906"/>
    <lineage>
        <taxon>Eukaryota</taxon>
        <taxon>Fungi</taxon>
        <taxon>Dikarya</taxon>
        <taxon>Ascomycota</taxon>
        <taxon>Pezizomycotina</taxon>
        <taxon>Sordariomycetes</taxon>
        <taxon>Hypocreomycetidae</taxon>
        <taxon>Glomerellales</taxon>
        <taxon>Glomerellaceae</taxon>
        <taxon>Colletotrichum</taxon>
        <taxon>Colletotrichum orchidearum species complex</taxon>
    </lineage>
</organism>
<feature type="region of interest" description="Disordered" evidence="1">
    <location>
        <begin position="343"/>
        <end position="401"/>
    </location>
</feature>
<evidence type="ECO:0000256" key="2">
    <source>
        <dbReference type="SAM" id="Phobius"/>
    </source>
</evidence>
<name>A0A8H6K7Z1_9PEZI</name>
<keyword evidence="2 3" id="KW-0812">Transmembrane</keyword>
<evidence type="ECO:0000313" key="3">
    <source>
        <dbReference type="EMBL" id="KAF6826408.1"/>
    </source>
</evidence>
<proteinExistence type="predicted"/>
<dbReference type="EMBL" id="WIGO01000155">
    <property type="protein sequence ID" value="KAF6826408.1"/>
    <property type="molecule type" value="Genomic_DNA"/>
</dbReference>
<feature type="compositionally biased region" description="Low complexity" evidence="1">
    <location>
        <begin position="291"/>
        <end position="302"/>
    </location>
</feature>
<feature type="region of interest" description="Disordered" evidence="1">
    <location>
        <begin position="256"/>
        <end position="327"/>
    </location>
</feature>
<evidence type="ECO:0000313" key="4">
    <source>
        <dbReference type="Proteomes" id="UP000654918"/>
    </source>
</evidence>
<dbReference type="Proteomes" id="UP000654918">
    <property type="component" value="Unassembled WGS sequence"/>
</dbReference>
<feature type="compositionally biased region" description="Polar residues" evidence="1">
    <location>
        <begin position="303"/>
        <end position="327"/>
    </location>
</feature>
<keyword evidence="2" id="KW-1133">Transmembrane helix</keyword>
<dbReference type="AlphaFoldDB" id="A0A8H6K7Z1"/>
<protein>
    <submittedName>
        <fullName evidence="3">Transmembrane alpha-helix domain-containing protein</fullName>
    </submittedName>
</protein>
<evidence type="ECO:0000256" key="1">
    <source>
        <dbReference type="SAM" id="MobiDB-lite"/>
    </source>
</evidence>
<reference evidence="3" key="1">
    <citation type="journal article" date="2020" name="Phytopathology">
        <title>Genome Sequence Resources of Colletotrichum truncatum, C. plurivorum, C. musicola, and C. sojae: Four Species Pathogenic to Soybean (Glycine max).</title>
        <authorList>
            <person name="Rogerio F."/>
            <person name="Boufleur T.R."/>
            <person name="Ciampi-Guillardi M."/>
            <person name="Sukno S.A."/>
            <person name="Thon M.R."/>
            <person name="Massola Junior N.S."/>
            <person name="Baroncelli R."/>
        </authorList>
    </citation>
    <scope>NUCLEOTIDE SEQUENCE</scope>
    <source>
        <strain evidence="3">LFN00145</strain>
    </source>
</reference>
<gene>
    <name evidence="3" type="ORF">CPLU01_09693</name>
</gene>
<sequence>MAATATTTSSSSTSTNTYSSVVVTSFPFNPLTTQFAAPTYCDAVYDGNIFMVDPQEDCLPPSHPKQETAYYSPGFVCPKGYMTAKVDNKGVRSITTVTCCPYRSDIILSAVDPATLSGQWVGLFCTWIAPEGTRIDVVHTADTRTWTQLEYVTSPGGVNAYGVRMVYQSTDVEYATESSFTPICTGNSTESTFDAICTGNSTFNETTFNETQNGFPGLSKGESIAVAAVVPVVVFALVAGALFWWWRKRQASKYSRVNDNSVSSNQTPNQAPTVPPATYQPGHVHEAPAMQQQQLPPVQTTQSMHSFPTTYQPSTASPSVQQSPSVAYSQQYDHNGAYASYAGYKSPGTDHSPSVLTGQPMMPTSELPAPVPRELPENRPSHTPSGMHIDDQKMMGVDHLK</sequence>
<feature type="compositionally biased region" description="Basic and acidic residues" evidence="1">
    <location>
        <begin position="388"/>
        <end position="401"/>
    </location>
</feature>
<accession>A0A8H6K7Z1</accession>
<keyword evidence="2" id="KW-0472">Membrane</keyword>
<feature type="compositionally biased region" description="Polar residues" evidence="1">
    <location>
        <begin position="256"/>
        <end position="272"/>
    </location>
</feature>
<comment type="caution">
    <text evidence="3">The sequence shown here is derived from an EMBL/GenBank/DDBJ whole genome shotgun (WGS) entry which is preliminary data.</text>
</comment>